<dbReference type="AlphaFoldDB" id="A0A401U469"/>
<dbReference type="Proteomes" id="UP000287033">
    <property type="component" value="Unassembled WGS sequence"/>
</dbReference>
<keyword evidence="2" id="KW-1185">Reference proteome</keyword>
<evidence type="ECO:0000313" key="1">
    <source>
        <dbReference type="EMBL" id="GCC49687.1"/>
    </source>
</evidence>
<dbReference type="EMBL" id="BEZZ01279861">
    <property type="protein sequence ID" value="GCC49687.1"/>
    <property type="molecule type" value="Genomic_DNA"/>
</dbReference>
<organism evidence="1 2">
    <name type="scientific">Chiloscyllium punctatum</name>
    <name type="common">Brownbanded bambooshark</name>
    <name type="synonym">Hemiscyllium punctatum</name>
    <dbReference type="NCBI Taxonomy" id="137246"/>
    <lineage>
        <taxon>Eukaryota</taxon>
        <taxon>Metazoa</taxon>
        <taxon>Chordata</taxon>
        <taxon>Craniata</taxon>
        <taxon>Vertebrata</taxon>
        <taxon>Chondrichthyes</taxon>
        <taxon>Elasmobranchii</taxon>
        <taxon>Galeomorphii</taxon>
        <taxon>Galeoidea</taxon>
        <taxon>Orectolobiformes</taxon>
        <taxon>Hemiscylliidae</taxon>
        <taxon>Chiloscyllium</taxon>
    </lineage>
</organism>
<gene>
    <name evidence="1" type="ORF">chiPu_0034032</name>
</gene>
<sequence length="129" mass="14486">VVSQQLRGKAGGVLLQHIGMVLPSATLGPHLEVSTRGFTLRVEQASGTGRWERVSVSGPRIRRMDGEQHEGIGTTFEEEQSFVKQCCSERLERTGGVRREKWQTDFYIKDWPITERHSGAQRPNGLLLT</sequence>
<feature type="non-terminal residue" evidence="1">
    <location>
        <position position="1"/>
    </location>
</feature>
<evidence type="ECO:0000313" key="2">
    <source>
        <dbReference type="Proteomes" id="UP000287033"/>
    </source>
</evidence>
<proteinExistence type="predicted"/>
<accession>A0A401U469</accession>
<comment type="caution">
    <text evidence="1">The sequence shown here is derived from an EMBL/GenBank/DDBJ whole genome shotgun (WGS) entry which is preliminary data.</text>
</comment>
<reference evidence="1 2" key="1">
    <citation type="journal article" date="2018" name="Nat. Ecol. Evol.">
        <title>Shark genomes provide insights into elasmobranch evolution and the origin of vertebrates.</title>
        <authorList>
            <person name="Hara Y"/>
            <person name="Yamaguchi K"/>
            <person name="Onimaru K"/>
            <person name="Kadota M"/>
            <person name="Koyanagi M"/>
            <person name="Keeley SD"/>
            <person name="Tatsumi K"/>
            <person name="Tanaka K"/>
            <person name="Motone F"/>
            <person name="Kageyama Y"/>
            <person name="Nozu R"/>
            <person name="Adachi N"/>
            <person name="Nishimura O"/>
            <person name="Nakagawa R"/>
            <person name="Tanegashima C"/>
            <person name="Kiyatake I"/>
            <person name="Matsumoto R"/>
            <person name="Murakumo K"/>
            <person name="Nishida K"/>
            <person name="Terakita A"/>
            <person name="Kuratani S"/>
            <person name="Sato K"/>
            <person name="Hyodo S Kuraku.S."/>
        </authorList>
    </citation>
    <scope>NUCLEOTIDE SEQUENCE [LARGE SCALE GENOMIC DNA]</scope>
</reference>
<name>A0A401U469_CHIPU</name>
<protein>
    <submittedName>
        <fullName evidence="1">Uncharacterized protein</fullName>
    </submittedName>
</protein>